<dbReference type="InterPro" id="IPR029066">
    <property type="entry name" value="PLP-binding_barrel"/>
</dbReference>
<comment type="similarity">
    <text evidence="4">Belongs to the alanine racemase family.</text>
</comment>
<keyword evidence="7" id="KW-1185">Reference proteome</keyword>
<feature type="domain" description="Alanine racemase C-terminal" evidence="5">
    <location>
        <begin position="244"/>
        <end position="369"/>
    </location>
</feature>
<dbReference type="RefSeq" id="WP_207701589.1">
    <property type="nucleotide sequence ID" value="NZ_JAFREL020000001.1"/>
</dbReference>
<comment type="catalytic activity">
    <reaction evidence="4">
        <text>L-alanine = D-alanine</text>
        <dbReference type="Rhea" id="RHEA:20249"/>
        <dbReference type="ChEBI" id="CHEBI:57416"/>
        <dbReference type="ChEBI" id="CHEBI:57972"/>
        <dbReference type="EC" id="5.1.1.1"/>
    </reaction>
</comment>
<dbReference type="EMBL" id="JAFREL020000001">
    <property type="protein sequence ID" value="MEO1768639.1"/>
    <property type="molecule type" value="Genomic_DNA"/>
</dbReference>
<dbReference type="InterPro" id="IPR009006">
    <property type="entry name" value="Ala_racemase/Decarboxylase_C"/>
</dbReference>
<feature type="active site" description="Proton acceptor; specific for D-alanine" evidence="4">
    <location>
        <position position="39"/>
    </location>
</feature>
<dbReference type="PANTHER" id="PTHR30511">
    <property type="entry name" value="ALANINE RACEMASE"/>
    <property type="match status" value="1"/>
</dbReference>
<evidence type="ECO:0000256" key="1">
    <source>
        <dbReference type="ARBA" id="ARBA00001933"/>
    </source>
</evidence>
<protein>
    <recommendedName>
        <fullName evidence="4">Alanine racemase</fullName>
        <ecNumber evidence="4">5.1.1.1</ecNumber>
    </recommendedName>
</protein>
<dbReference type="InterPro" id="IPR000821">
    <property type="entry name" value="Ala_racemase"/>
</dbReference>
<dbReference type="Proteomes" id="UP000664357">
    <property type="component" value="Unassembled WGS sequence"/>
</dbReference>
<evidence type="ECO:0000259" key="5">
    <source>
        <dbReference type="SMART" id="SM01005"/>
    </source>
</evidence>
<feature type="active site" description="Proton acceptor; specific for L-alanine" evidence="4">
    <location>
        <position position="265"/>
    </location>
</feature>
<feature type="binding site" evidence="4">
    <location>
        <position position="312"/>
    </location>
    <ligand>
        <name>substrate</name>
    </ligand>
</feature>
<dbReference type="PRINTS" id="PR00992">
    <property type="entry name" value="ALARACEMASE"/>
</dbReference>
<feature type="binding site" evidence="4">
    <location>
        <position position="136"/>
    </location>
    <ligand>
        <name>substrate</name>
    </ligand>
</feature>
<evidence type="ECO:0000313" key="7">
    <source>
        <dbReference type="Proteomes" id="UP000664357"/>
    </source>
</evidence>
<dbReference type="HAMAP" id="MF_01201">
    <property type="entry name" value="Ala_racemase"/>
    <property type="match status" value="1"/>
</dbReference>
<proteinExistence type="inferred from homology"/>
<dbReference type="Pfam" id="PF00842">
    <property type="entry name" value="Ala_racemase_C"/>
    <property type="match status" value="1"/>
</dbReference>
<gene>
    <name evidence="6" type="ORF">JZO67_000578</name>
</gene>
<reference evidence="6 7" key="1">
    <citation type="submission" date="2024-02" db="EMBL/GenBank/DDBJ databases">
        <title>The Genome Sequence of Enterococcus sp. DIV0159.</title>
        <authorList>
            <person name="Earl A."/>
            <person name="Manson A."/>
            <person name="Gilmore M."/>
            <person name="Sanders J."/>
            <person name="Shea T."/>
            <person name="Howe W."/>
            <person name="Livny J."/>
            <person name="Cuomo C."/>
            <person name="Neafsey D."/>
            <person name="Birren B."/>
        </authorList>
    </citation>
    <scope>NUCLEOTIDE SEQUENCE [LARGE SCALE GENOMIC DNA]</scope>
    <source>
        <strain evidence="6 7">665A</strain>
    </source>
</reference>
<dbReference type="PANTHER" id="PTHR30511:SF0">
    <property type="entry name" value="ALANINE RACEMASE, CATABOLIC-RELATED"/>
    <property type="match status" value="1"/>
</dbReference>
<evidence type="ECO:0000313" key="6">
    <source>
        <dbReference type="EMBL" id="MEO1768639.1"/>
    </source>
</evidence>
<sequence>MEASYHRPTRILIDIKAIEQNIQSCLHYIGDKKMFVVVKADGYGHGAVETAKAALKAGAVGSCVATIDEGILLRKAGIAGPILILGIVDVRYVPILINYQLSITVSSLSWLQQAVKLLKDRERLFIHLKLDTGMGRIGFLNKQEFFQAVALTNAEKGLFLEGIFTHFATADDSDSRYWAEQNNRFKQFVEGLENVPPYIHSSNTASTLWHNSAAIGNTVRFGLGAYGLNPSNISRRLPFSLRPALQLVSKIVQVKQVSHANGIGYGTTYVTKKEEWIGTVPIGYGDGWTRNLQGFSVLVNDEYCPIVGRICMDQCMIRLSSFVPVGTPVTLIGKSKQEQILVEEVAKYAKTNSYEIPCLLSDRIPRYYF</sequence>
<dbReference type="InterPro" id="IPR011079">
    <property type="entry name" value="Ala_racemase_C"/>
</dbReference>
<comment type="cofactor">
    <cofactor evidence="1 4">
        <name>pyridoxal 5'-phosphate</name>
        <dbReference type="ChEBI" id="CHEBI:597326"/>
    </cofactor>
</comment>
<name>A0ABV0EMH8_9ENTE</name>
<dbReference type="PROSITE" id="PS00395">
    <property type="entry name" value="ALANINE_RACEMASE"/>
    <property type="match status" value="1"/>
</dbReference>
<dbReference type="Gene3D" id="3.20.20.10">
    <property type="entry name" value="Alanine racemase"/>
    <property type="match status" value="1"/>
</dbReference>
<comment type="caution">
    <text evidence="6">The sequence shown here is derived from an EMBL/GenBank/DDBJ whole genome shotgun (WGS) entry which is preliminary data.</text>
</comment>
<dbReference type="SMART" id="SM01005">
    <property type="entry name" value="Ala_racemase_C"/>
    <property type="match status" value="1"/>
</dbReference>
<dbReference type="Gene3D" id="2.40.37.10">
    <property type="entry name" value="Lyase, Ornithine Decarboxylase, Chain A, domain 1"/>
    <property type="match status" value="1"/>
</dbReference>
<evidence type="ECO:0000256" key="2">
    <source>
        <dbReference type="ARBA" id="ARBA00022898"/>
    </source>
</evidence>
<dbReference type="EC" id="5.1.1.1" evidence="4"/>
<dbReference type="Pfam" id="PF01168">
    <property type="entry name" value="Ala_racemase_N"/>
    <property type="match status" value="1"/>
</dbReference>
<comment type="pathway">
    <text evidence="4">Amino-acid biosynthesis; D-alanine biosynthesis; D-alanine from L-alanine: step 1/1.</text>
</comment>
<comment type="function">
    <text evidence="4">Catalyzes the interconversion of L-alanine and D-alanine. May also act on other amino acids.</text>
</comment>
<dbReference type="SUPFAM" id="SSF50621">
    <property type="entry name" value="Alanine racemase C-terminal domain-like"/>
    <property type="match status" value="1"/>
</dbReference>
<keyword evidence="3 4" id="KW-0413">Isomerase</keyword>
<evidence type="ECO:0000256" key="4">
    <source>
        <dbReference type="HAMAP-Rule" id="MF_01201"/>
    </source>
</evidence>
<organism evidence="6 7">
    <name type="scientific">Candidatus Enterococcus ferrettii</name>
    <dbReference type="NCBI Taxonomy" id="2815324"/>
    <lineage>
        <taxon>Bacteria</taxon>
        <taxon>Bacillati</taxon>
        <taxon>Bacillota</taxon>
        <taxon>Bacilli</taxon>
        <taxon>Lactobacillales</taxon>
        <taxon>Enterococcaceae</taxon>
        <taxon>Enterococcus</taxon>
    </lineage>
</organism>
<dbReference type="InterPro" id="IPR020622">
    <property type="entry name" value="Ala_racemase_pyridoxalP-BS"/>
</dbReference>
<dbReference type="SUPFAM" id="SSF51419">
    <property type="entry name" value="PLP-binding barrel"/>
    <property type="match status" value="1"/>
</dbReference>
<dbReference type="InterPro" id="IPR001608">
    <property type="entry name" value="Ala_racemase_N"/>
</dbReference>
<keyword evidence="2 4" id="KW-0663">Pyridoxal phosphate</keyword>
<dbReference type="NCBIfam" id="TIGR00492">
    <property type="entry name" value="alr"/>
    <property type="match status" value="1"/>
</dbReference>
<dbReference type="CDD" id="cd00430">
    <property type="entry name" value="PLPDE_III_AR"/>
    <property type="match status" value="1"/>
</dbReference>
<feature type="modified residue" description="N6-(pyridoxal phosphate)lysine" evidence="4">
    <location>
        <position position="39"/>
    </location>
</feature>
<evidence type="ECO:0000256" key="3">
    <source>
        <dbReference type="ARBA" id="ARBA00023235"/>
    </source>
</evidence>
<accession>A0ABV0EMH8</accession>